<evidence type="ECO:0000313" key="2">
    <source>
        <dbReference type="EMBL" id="MBB4931418.1"/>
    </source>
</evidence>
<accession>A0A7W7RGW0</accession>
<dbReference type="Gene3D" id="1.10.10.10">
    <property type="entry name" value="Winged helix-like DNA-binding domain superfamily/Winged helix DNA-binding domain"/>
    <property type="match status" value="1"/>
</dbReference>
<dbReference type="AlphaFoldDB" id="A0A7W7RGW0"/>
<protein>
    <submittedName>
        <fullName evidence="2">Putative DNA-binding transcriptional regulator AlpA</fullName>
    </submittedName>
</protein>
<evidence type="ECO:0000259" key="1">
    <source>
        <dbReference type="Pfam" id="PF12728"/>
    </source>
</evidence>
<dbReference type="EMBL" id="JACHJT010000001">
    <property type="protein sequence ID" value="MBB4931418.1"/>
    <property type="molecule type" value="Genomic_DNA"/>
</dbReference>
<dbReference type="InterPro" id="IPR036388">
    <property type="entry name" value="WH-like_DNA-bd_sf"/>
</dbReference>
<dbReference type="Pfam" id="PF12728">
    <property type="entry name" value="HTH_17"/>
    <property type="match status" value="1"/>
</dbReference>
<keyword evidence="2" id="KW-0238">DNA-binding</keyword>
<proteinExistence type="predicted"/>
<dbReference type="Proteomes" id="UP000523007">
    <property type="component" value="Unassembled WGS sequence"/>
</dbReference>
<dbReference type="InterPro" id="IPR041657">
    <property type="entry name" value="HTH_17"/>
</dbReference>
<dbReference type="GO" id="GO:0003677">
    <property type="term" value="F:DNA binding"/>
    <property type="evidence" value="ECO:0007669"/>
    <property type="project" value="UniProtKB-KW"/>
</dbReference>
<dbReference type="SUPFAM" id="SSF46955">
    <property type="entry name" value="Putative DNA-binding domain"/>
    <property type="match status" value="1"/>
</dbReference>
<name>A0A7W7RGW0_9ACTN</name>
<organism evidence="2 3">
    <name type="scientific">Lipingzhangella halophila</name>
    <dbReference type="NCBI Taxonomy" id="1783352"/>
    <lineage>
        <taxon>Bacteria</taxon>
        <taxon>Bacillati</taxon>
        <taxon>Actinomycetota</taxon>
        <taxon>Actinomycetes</taxon>
        <taxon>Streptosporangiales</taxon>
        <taxon>Nocardiopsidaceae</taxon>
        <taxon>Lipingzhangella</taxon>
    </lineage>
</organism>
<keyword evidence="3" id="KW-1185">Reference proteome</keyword>
<sequence>MEAQKPEWITQDEYAKVAEVSVSTIKRWAKKGYGPQPHRWGPRRVRYDKAEVLEYLRTGEKCAS</sequence>
<comment type="caution">
    <text evidence="2">The sequence shown here is derived from an EMBL/GenBank/DDBJ whole genome shotgun (WGS) entry which is preliminary data.</text>
</comment>
<dbReference type="InterPro" id="IPR009061">
    <property type="entry name" value="DNA-bd_dom_put_sf"/>
</dbReference>
<gene>
    <name evidence="2" type="ORF">F4561_002238</name>
</gene>
<feature type="domain" description="Helix-turn-helix" evidence="1">
    <location>
        <begin position="8"/>
        <end position="58"/>
    </location>
</feature>
<reference evidence="2 3" key="1">
    <citation type="submission" date="2020-08" db="EMBL/GenBank/DDBJ databases">
        <title>Sequencing the genomes of 1000 actinobacteria strains.</title>
        <authorList>
            <person name="Klenk H.-P."/>
        </authorList>
    </citation>
    <scope>NUCLEOTIDE SEQUENCE [LARGE SCALE GENOMIC DNA]</scope>
    <source>
        <strain evidence="2 3">DSM 102030</strain>
    </source>
</reference>
<evidence type="ECO:0000313" key="3">
    <source>
        <dbReference type="Proteomes" id="UP000523007"/>
    </source>
</evidence>
<dbReference type="RefSeq" id="WP_184577554.1">
    <property type="nucleotide sequence ID" value="NZ_JACHJT010000001.1"/>
</dbReference>